<gene>
    <name evidence="1" type="ORF">ERS852523_02106</name>
</gene>
<protein>
    <submittedName>
        <fullName evidence="1">Uncharacterized protein</fullName>
    </submittedName>
</protein>
<dbReference type="EMBL" id="CZAW01000020">
    <property type="protein sequence ID" value="CUP58471.1"/>
    <property type="molecule type" value="Genomic_DNA"/>
</dbReference>
<evidence type="ECO:0000313" key="1">
    <source>
        <dbReference type="EMBL" id="CUP58471.1"/>
    </source>
</evidence>
<dbReference type="Proteomes" id="UP000095712">
    <property type="component" value="Unassembled WGS sequence"/>
</dbReference>
<dbReference type="OrthoDB" id="2059099at2"/>
<sequence>MSIITSVFHIYGFLITEEAANLILRYTEEVFPDLYKEFSDPEPLLAFQEYLCEKLDGCRYGTAESMTVWRIKDREELDLNPGEEFYIIELKNSSHLFSQTYSSYTEVIQEIQETFGELLPPDFPLDDFLVEIMGEVWG</sequence>
<accession>A0A174PFW8</accession>
<proteinExistence type="predicted"/>
<name>A0A174PFW8_9FIRM</name>
<reference evidence="1 2" key="1">
    <citation type="submission" date="2015-09" db="EMBL/GenBank/DDBJ databases">
        <authorList>
            <consortium name="Pathogen Informatics"/>
        </authorList>
    </citation>
    <scope>NUCLEOTIDE SEQUENCE [LARGE SCALE GENOMIC DNA]</scope>
    <source>
        <strain evidence="1 2">2789STDY5834911</strain>
    </source>
</reference>
<organism evidence="1 2">
    <name type="scientific">Blautia wexlerae</name>
    <dbReference type="NCBI Taxonomy" id="418240"/>
    <lineage>
        <taxon>Bacteria</taxon>
        <taxon>Bacillati</taxon>
        <taxon>Bacillota</taxon>
        <taxon>Clostridia</taxon>
        <taxon>Lachnospirales</taxon>
        <taxon>Lachnospiraceae</taxon>
        <taxon>Blautia</taxon>
    </lineage>
</organism>
<evidence type="ECO:0000313" key="2">
    <source>
        <dbReference type="Proteomes" id="UP000095712"/>
    </source>
</evidence>
<dbReference type="RefSeq" id="WP_055151569.1">
    <property type="nucleotide sequence ID" value="NZ_CZAW01000020.1"/>
</dbReference>
<dbReference type="AlphaFoldDB" id="A0A174PFW8"/>